<gene>
    <name evidence="7" type="ORF">FF38_09002</name>
</gene>
<dbReference type="STRING" id="7375.A0A0L0CNN8"/>
<dbReference type="CDD" id="cd00530">
    <property type="entry name" value="PTE"/>
    <property type="match status" value="1"/>
</dbReference>
<feature type="binding site" evidence="5">
    <location>
        <position position="299"/>
    </location>
    <ligand>
        <name>a divalent metal cation</name>
        <dbReference type="ChEBI" id="CHEBI:60240"/>
        <label>1</label>
    </ligand>
</feature>
<evidence type="ECO:0000256" key="4">
    <source>
        <dbReference type="ARBA" id="ARBA00029607"/>
    </source>
</evidence>
<dbReference type="OMA" id="MVKCGFI"/>
<keyword evidence="3" id="KW-0378">Hydrolase</keyword>
<evidence type="ECO:0000313" key="8">
    <source>
        <dbReference type="Proteomes" id="UP000037069"/>
    </source>
</evidence>
<evidence type="ECO:0000256" key="3">
    <source>
        <dbReference type="ARBA" id="ARBA00022801"/>
    </source>
</evidence>
<dbReference type="OrthoDB" id="9998343at2759"/>
<organism evidence="7 8">
    <name type="scientific">Lucilia cuprina</name>
    <name type="common">Green bottle fly</name>
    <name type="synonym">Australian sheep blowfly</name>
    <dbReference type="NCBI Taxonomy" id="7375"/>
    <lineage>
        <taxon>Eukaryota</taxon>
        <taxon>Metazoa</taxon>
        <taxon>Ecdysozoa</taxon>
        <taxon>Arthropoda</taxon>
        <taxon>Hexapoda</taxon>
        <taxon>Insecta</taxon>
        <taxon>Pterygota</taxon>
        <taxon>Neoptera</taxon>
        <taxon>Endopterygota</taxon>
        <taxon>Diptera</taxon>
        <taxon>Brachycera</taxon>
        <taxon>Muscomorpha</taxon>
        <taxon>Oestroidea</taxon>
        <taxon>Calliphoridae</taxon>
        <taxon>Luciliinae</taxon>
        <taxon>Lucilia</taxon>
    </lineage>
</organism>
<feature type="binding site" evidence="5">
    <location>
        <position position="170"/>
    </location>
    <ligand>
        <name>a divalent metal cation</name>
        <dbReference type="ChEBI" id="CHEBI:60240"/>
        <label>1</label>
    </ligand>
</feature>
<evidence type="ECO:0000256" key="1">
    <source>
        <dbReference type="ARBA" id="ARBA00020475"/>
    </source>
</evidence>
<dbReference type="Gene3D" id="3.20.20.140">
    <property type="entry name" value="Metal-dependent hydrolases"/>
    <property type="match status" value="1"/>
</dbReference>
<keyword evidence="2 5" id="KW-0479">Metal-binding</keyword>
<evidence type="ECO:0000256" key="2">
    <source>
        <dbReference type="ARBA" id="ARBA00022723"/>
    </source>
</evidence>
<feature type="binding site" evidence="5">
    <location>
        <position position="22"/>
    </location>
    <ligand>
        <name>a divalent metal cation</name>
        <dbReference type="ChEBI" id="CHEBI:60240"/>
        <label>1</label>
    </ligand>
</feature>
<comment type="caution">
    <text evidence="6">Lacks conserved residue(s) required for the propagation of feature annotation.</text>
</comment>
<dbReference type="PROSITE" id="PS51347">
    <property type="entry name" value="PHOSPHOTRIESTERASE_2"/>
    <property type="match status" value="1"/>
</dbReference>
<evidence type="ECO:0000256" key="6">
    <source>
        <dbReference type="PROSITE-ProRule" id="PRU00679"/>
    </source>
</evidence>
<comment type="similarity">
    <text evidence="6">Belongs to the metallo-dependent hydrolases superfamily. Phosphotriesterase family.</text>
</comment>
<feature type="binding site" evidence="5">
    <location>
        <position position="231"/>
    </location>
    <ligand>
        <name>a divalent metal cation</name>
        <dbReference type="ChEBI" id="CHEBI:60240"/>
        <label>2</label>
    </ligand>
</feature>
<feature type="binding site" evidence="5">
    <location>
        <position position="202"/>
    </location>
    <ligand>
        <name>a divalent metal cation</name>
        <dbReference type="ChEBI" id="CHEBI:60240"/>
        <label>2</label>
    </ligand>
</feature>
<dbReference type="InterPro" id="IPR032466">
    <property type="entry name" value="Metal_Hydrolase"/>
</dbReference>
<dbReference type="Pfam" id="PF02126">
    <property type="entry name" value="PTE"/>
    <property type="match status" value="1"/>
</dbReference>
<dbReference type="InterPro" id="IPR001559">
    <property type="entry name" value="Phosphotriesterase"/>
</dbReference>
<dbReference type="SUPFAM" id="SSF51556">
    <property type="entry name" value="Metallo-dependent hydrolases"/>
    <property type="match status" value="1"/>
</dbReference>
<dbReference type="GO" id="GO:0016788">
    <property type="term" value="F:hydrolase activity, acting on ester bonds"/>
    <property type="evidence" value="ECO:0007669"/>
    <property type="project" value="InterPro"/>
</dbReference>
<comment type="caution">
    <text evidence="7">The sequence shown here is derived from an EMBL/GenBank/DDBJ whole genome shotgun (WGS) entry which is preliminary data.</text>
</comment>
<dbReference type="PANTHER" id="PTHR10819:SF3">
    <property type="entry name" value="PHOSPHOTRIESTERASE-RELATED PROTEIN"/>
    <property type="match status" value="1"/>
</dbReference>
<feature type="binding site" evidence="5">
    <location>
        <position position="170"/>
    </location>
    <ligand>
        <name>a divalent metal cation</name>
        <dbReference type="ChEBI" id="CHEBI:60240"/>
        <label>2</label>
    </ligand>
</feature>
<reference evidence="7 8" key="1">
    <citation type="journal article" date="2015" name="Nat. Commun.">
        <title>Lucilia cuprina genome unlocks parasitic fly biology to underpin future interventions.</title>
        <authorList>
            <person name="Anstead C.A."/>
            <person name="Korhonen P.K."/>
            <person name="Young N.D."/>
            <person name="Hall R.S."/>
            <person name="Jex A.R."/>
            <person name="Murali S.C."/>
            <person name="Hughes D.S."/>
            <person name="Lee S.F."/>
            <person name="Perry T."/>
            <person name="Stroehlein A.J."/>
            <person name="Ansell B.R."/>
            <person name="Breugelmans B."/>
            <person name="Hofmann A."/>
            <person name="Qu J."/>
            <person name="Dugan S."/>
            <person name="Lee S.L."/>
            <person name="Chao H."/>
            <person name="Dinh H."/>
            <person name="Han Y."/>
            <person name="Doddapaneni H.V."/>
            <person name="Worley K.C."/>
            <person name="Muzny D.M."/>
            <person name="Ioannidis P."/>
            <person name="Waterhouse R.M."/>
            <person name="Zdobnov E.M."/>
            <person name="James P.J."/>
            <person name="Bagnall N.H."/>
            <person name="Kotze A.C."/>
            <person name="Gibbs R.A."/>
            <person name="Richards S."/>
            <person name="Batterham P."/>
            <person name="Gasser R.B."/>
        </authorList>
    </citation>
    <scope>NUCLEOTIDE SEQUENCE [LARGE SCALE GENOMIC DNA]</scope>
    <source>
        <strain evidence="7 8">LS</strain>
        <tissue evidence="7">Full body</tissue>
    </source>
</reference>
<dbReference type="Proteomes" id="UP000037069">
    <property type="component" value="Unassembled WGS sequence"/>
</dbReference>
<feature type="binding site" evidence="5">
    <location>
        <position position="24"/>
    </location>
    <ligand>
        <name>a divalent metal cation</name>
        <dbReference type="ChEBI" id="CHEBI:60240"/>
        <label>1</label>
    </ligand>
</feature>
<dbReference type="AlphaFoldDB" id="A0A0L0CNN8"/>
<accession>A0A0L0CNN8</accession>
<dbReference type="PROSITE" id="PS01322">
    <property type="entry name" value="PHOSPHOTRIESTERASE_1"/>
    <property type="match status" value="1"/>
</dbReference>
<name>A0A0L0CNN8_LUCCU</name>
<proteinExistence type="inferred from homology"/>
<keyword evidence="8" id="KW-1185">Reference proteome</keyword>
<evidence type="ECO:0000256" key="5">
    <source>
        <dbReference type="PIRSR" id="PIRSR601559-52"/>
    </source>
</evidence>
<dbReference type="InterPro" id="IPR017947">
    <property type="entry name" value="AryldialkylPase_Zn-BS"/>
</dbReference>
<protein>
    <recommendedName>
        <fullName evidence="1">Phosphotriesterase-related protein</fullName>
    </recommendedName>
    <alternativeName>
        <fullName evidence="4">Parathion hydrolase-related protein</fullName>
    </alternativeName>
</protein>
<sequence>MPIVQTVLGAIDPNLLGRTLTHEHIALDFEHFHCDPPEDFKPFLNKKICMENLGYVRQYPYSSMDNVRFYDEDSRNAALKDIELYKKFGGGTIVENSSHGLKRNMEFMVEAAKKTGVHIVAGTGHYVHDLQEPDHLNMTVEQMTDLYSKEIITGIEVEGVGMVKCGFIGEVGSVYPIHDFEKRAIKATGEIQEVLGCGVSFHPGRDAQAPFEIMRLYLEAGGKANKCVMSHLDRTIYDIDQLLEFSKLGCYLQYDLFGTECSLYQLNINVDMPSDAQRINNLMKLIDEGLVDRILMSHDIHTKHRLTSYGGHGYHHVHMNVLPRMFAKGLSVEQVEQMTVVNPAKWLEFNI</sequence>
<evidence type="ECO:0000313" key="7">
    <source>
        <dbReference type="EMBL" id="KNC33842.1"/>
    </source>
</evidence>
<dbReference type="PANTHER" id="PTHR10819">
    <property type="entry name" value="PHOSPHOTRIESTERASE-RELATED"/>
    <property type="match status" value="1"/>
</dbReference>
<comment type="cofactor">
    <cofactor evidence="5">
        <name>a divalent metal cation</name>
        <dbReference type="ChEBI" id="CHEBI:60240"/>
    </cofactor>
    <text evidence="5">Binds 2 divalent metal cations per subunit.</text>
</comment>
<dbReference type="GO" id="GO:0008270">
    <property type="term" value="F:zinc ion binding"/>
    <property type="evidence" value="ECO:0007669"/>
    <property type="project" value="InterPro"/>
</dbReference>
<dbReference type="EMBL" id="JRES01000145">
    <property type="protein sequence ID" value="KNC33842.1"/>
    <property type="molecule type" value="Genomic_DNA"/>
</dbReference>